<proteinExistence type="predicted"/>
<comment type="caution">
    <text evidence="1">The sequence shown here is derived from an EMBL/GenBank/DDBJ whole genome shotgun (WGS) entry which is preliminary data.</text>
</comment>
<reference evidence="1 2" key="1">
    <citation type="submission" date="2018-06" db="EMBL/GenBank/DDBJ databases">
        <title>Streptomyces reniochalinae sp. nov. and Streptomyces diacarnus sp. nov. from marine sponges.</title>
        <authorList>
            <person name="Li L."/>
        </authorList>
    </citation>
    <scope>NUCLEOTIDE SEQUENCE [LARGE SCALE GENOMIC DNA]</scope>
    <source>
        <strain evidence="1 2">LHW51701</strain>
    </source>
</reference>
<keyword evidence="2" id="KW-1185">Reference proteome</keyword>
<protein>
    <submittedName>
        <fullName evidence="1">Uncharacterized protein</fullName>
    </submittedName>
</protein>
<organism evidence="1 2">
    <name type="scientific">Streptomyces diacarni</name>
    <dbReference type="NCBI Taxonomy" id="2800381"/>
    <lineage>
        <taxon>Bacteria</taxon>
        <taxon>Bacillati</taxon>
        <taxon>Actinomycetota</taxon>
        <taxon>Actinomycetes</taxon>
        <taxon>Kitasatosporales</taxon>
        <taxon>Streptomycetaceae</taxon>
        <taxon>Streptomyces</taxon>
    </lineage>
</organism>
<dbReference type="EMBL" id="QOIN01000066">
    <property type="protein sequence ID" value="RCG15695.1"/>
    <property type="molecule type" value="Genomic_DNA"/>
</dbReference>
<dbReference type="Proteomes" id="UP000252914">
    <property type="component" value="Unassembled WGS sequence"/>
</dbReference>
<gene>
    <name evidence="1" type="ORF">DTL70_30630</name>
</gene>
<evidence type="ECO:0000313" key="1">
    <source>
        <dbReference type="EMBL" id="RCG15695.1"/>
    </source>
</evidence>
<name>A0A367EDH3_9ACTN</name>
<accession>A0A367EDH3</accession>
<sequence length="61" mass="6059">MDVHLVEAGVAAVTELMTASLLGGAPMAGAVEGAADAPQLTVAPDRQMAPLGHVQHRLGAS</sequence>
<dbReference type="AlphaFoldDB" id="A0A367EDH3"/>
<evidence type="ECO:0000313" key="2">
    <source>
        <dbReference type="Proteomes" id="UP000252914"/>
    </source>
</evidence>